<dbReference type="GO" id="GO:0000373">
    <property type="term" value="P:Group II intron splicing"/>
    <property type="evidence" value="ECO:0007669"/>
    <property type="project" value="EnsemblPlants"/>
</dbReference>
<dbReference type="PANTHER" id="PTHR31476">
    <property type="entry name" value="PROTEIN WHAT'S THIS FACTOR 1 HOMOLOG, CHLOROPLASTIC"/>
    <property type="match status" value="1"/>
</dbReference>
<accession>A0A5P1E4L2</accession>
<dbReference type="GO" id="GO:0017004">
    <property type="term" value="P:cytochrome complex assembly"/>
    <property type="evidence" value="ECO:0007669"/>
    <property type="project" value="EnsemblPlants"/>
</dbReference>
<keyword evidence="3" id="KW-1185">Reference proteome</keyword>
<name>A0A5P1E4L2_ASPOF</name>
<reference evidence="3" key="1">
    <citation type="journal article" date="2017" name="Nat. Commun.">
        <title>The asparagus genome sheds light on the origin and evolution of a young Y chromosome.</title>
        <authorList>
            <person name="Harkess A."/>
            <person name="Zhou J."/>
            <person name="Xu C."/>
            <person name="Bowers J.E."/>
            <person name="Van der Hulst R."/>
            <person name="Ayyampalayam S."/>
            <person name="Mercati F."/>
            <person name="Riccardi P."/>
            <person name="McKain M.R."/>
            <person name="Kakrana A."/>
            <person name="Tang H."/>
            <person name="Ray J."/>
            <person name="Groenendijk J."/>
            <person name="Arikit S."/>
            <person name="Mathioni S.M."/>
            <person name="Nakano M."/>
            <person name="Shan H."/>
            <person name="Telgmann-Rauber A."/>
            <person name="Kanno A."/>
            <person name="Yue Z."/>
            <person name="Chen H."/>
            <person name="Li W."/>
            <person name="Chen Y."/>
            <person name="Xu X."/>
            <person name="Zhang Y."/>
            <person name="Luo S."/>
            <person name="Chen H."/>
            <person name="Gao J."/>
            <person name="Mao Z."/>
            <person name="Pires J.C."/>
            <person name="Luo M."/>
            <person name="Kudrna D."/>
            <person name="Wing R.A."/>
            <person name="Meyers B.C."/>
            <person name="Yi K."/>
            <person name="Kong H."/>
            <person name="Lavrijsen P."/>
            <person name="Sunseri F."/>
            <person name="Falavigna A."/>
            <person name="Ye Y."/>
            <person name="Leebens-Mack J.H."/>
            <person name="Chen G."/>
        </authorList>
    </citation>
    <scope>NUCLEOTIDE SEQUENCE [LARGE SCALE GENOMIC DNA]</scope>
    <source>
        <strain evidence="3">cv. DH0086</strain>
    </source>
</reference>
<dbReference type="EMBL" id="CM007389">
    <property type="protein sequence ID" value="ONK57468.1"/>
    <property type="molecule type" value="Genomic_DNA"/>
</dbReference>
<dbReference type="GO" id="GO:0005739">
    <property type="term" value="C:mitochondrion"/>
    <property type="evidence" value="ECO:0007669"/>
    <property type="project" value="EnsemblPlants"/>
</dbReference>
<proteinExistence type="predicted"/>
<sequence>MIRSKTLKHLLFSLPNPFSTQTSTYVNVTMKLKKDSFFDSIDVLAKSKDLRPLLTIKNIISNEPNRSIPISSISKRAREFEISGRVAGFMRKYPSFFEEFVGPQYNLPWFRLTQDAIELSEFENSVYDKRKLEIVRRLRRLILMSRGKMLPLKIVQGMLWYLGLPEDFLESQDGIPDGFFEIVETGDGEKGLRAVIDPNEQILSAVQRNSMGKFPLFPSKGLRLKRKVEAWLEKFQNIPYVSPYEDSSHLDPSSDVAEKRVVGVLHEMLSLFVDCSAERRRILCLRKHLGLPQKFYKCFERHCRVFYILLKNKTCYVVLKEAYCGGSDSGIERHPMLKVREKYVKLMKKSDAILRSRRSGKHLEKVGRGETG</sequence>
<dbReference type="OrthoDB" id="627307at2759"/>
<evidence type="ECO:0000313" key="2">
    <source>
        <dbReference type="EMBL" id="ONK57468.1"/>
    </source>
</evidence>
<evidence type="ECO:0000313" key="3">
    <source>
        <dbReference type="Proteomes" id="UP000243459"/>
    </source>
</evidence>
<organism evidence="2 3">
    <name type="scientific">Asparagus officinalis</name>
    <name type="common">Garden asparagus</name>
    <dbReference type="NCBI Taxonomy" id="4686"/>
    <lineage>
        <taxon>Eukaryota</taxon>
        <taxon>Viridiplantae</taxon>
        <taxon>Streptophyta</taxon>
        <taxon>Embryophyta</taxon>
        <taxon>Tracheophyta</taxon>
        <taxon>Spermatophyta</taxon>
        <taxon>Magnoliopsida</taxon>
        <taxon>Liliopsida</taxon>
        <taxon>Asparagales</taxon>
        <taxon>Asparagaceae</taxon>
        <taxon>Asparagoideae</taxon>
        <taxon>Asparagus</taxon>
    </lineage>
</organism>
<dbReference type="GO" id="GO:0003723">
    <property type="term" value="F:RNA binding"/>
    <property type="evidence" value="ECO:0007669"/>
    <property type="project" value="EnsemblPlants"/>
</dbReference>
<dbReference type="AlphaFoldDB" id="A0A5P1E4L2"/>
<dbReference type="InterPro" id="IPR021099">
    <property type="entry name" value="PORR_domain"/>
</dbReference>
<dbReference type="Pfam" id="PF11955">
    <property type="entry name" value="PORR"/>
    <property type="match status" value="1"/>
</dbReference>
<protein>
    <recommendedName>
        <fullName evidence="1">PORR domain-containing protein</fullName>
    </recommendedName>
</protein>
<feature type="domain" description="PORR" evidence="1">
    <location>
        <begin position="33"/>
        <end position="350"/>
    </location>
</feature>
<dbReference type="Proteomes" id="UP000243459">
    <property type="component" value="Chromosome 9"/>
</dbReference>
<evidence type="ECO:0000259" key="1">
    <source>
        <dbReference type="Pfam" id="PF11955"/>
    </source>
</evidence>
<dbReference type="PANTHER" id="PTHR31476:SF13">
    <property type="entry name" value="PROTEIN WHAT'S THIS FACTOR 9, MITOCHONDRIAL"/>
    <property type="match status" value="1"/>
</dbReference>
<dbReference type="InterPro" id="IPR045040">
    <property type="entry name" value="PORR_fam"/>
</dbReference>
<dbReference type="Gramene" id="ONK57468">
    <property type="protein sequence ID" value="ONK57468"/>
    <property type="gene ID" value="A4U43_C09F820"/>
</dbReference>
<gene>
    <name evidence="2" type="ORF">A4U43_C09F820</name>
</gene>
<dbReference type="OMA" id="LCLRQHL"/>